<dbReference type="PANTHER" id="PTHR21043">
    <property type="entry name" value="IOJAP SUPERFAMILY ORTHOLOG"/>
    <property type="match status" value="1"/>
</dbReference>
<dbReference type="GO" id="GO:0005737">
    <property type="term" value="C:cytoplasm"/>
    <property type="evidence" value="ECO:0007669"/>
    <property type="project" value="UniProtKB-SubCell"/>
</dbReference>
<reference evidence="3 4" key="1">
    <citation type="submission" date="2014-07" db="EMBL/GenBank/DDBJ databases">
        <authorList>
            <person name="McCorrison J."/>
            <person name="Sanka R."/>
            <person name="Torralba M."/>
            <person name="Gillis M."/>
            <person name="Haft D.H."/>
            <person name="Methe B."/>
            <person name="Sutton G."/>
            <person name="Nelson K.E."/>
        </authorList>
    </citation>
    <scope>NUCLEOTIDE SEQUENCE [LARGE SCALE GENOMIC DNA]</scope>
    <source>
        <strain evidence="3 4">DNF00058</strain>
    </source>
</reference>
<keyword evidence="2" id="KW-0810">Translation regulation</keyword>
<dbReference type="RefSeq" id="WP_036854240.1">
    <property type="nucleotide sequence ID" value="NZ_JRNU01000005.1"/>
</dbReference>
<dbReference type="GO" id="GO:0042256">
    <property type="term" value="P:cytosolic ribosome assembly"/>
    <property type="evidence" value="ECO:0007669"/>
    <property type="project" value="UniProtKB-UniRule"/>
</dbReference>
<comment type="similarity">
    <text evidence="1 2">Belongs to the Iojap/RsfS family.</text>
</comment>
<accession>A0A096B0V7</accession>
<dbReference type="PANTHER" id="PTHR21043:SF0">
    <property type="entry name" value="MITOCHONDRIAL ASSEMBLY OF RIBOSOMAL LARGE SUBUNIT PROTEIN 1"/>
    <property type="match status" value="1"/>
</dbReference>
<evidence type="ECO:0000256" key="1">
    <source>
        <dbReference type="ARBA" id="ARBA00010574"/>
    </source>
</evidence>
<dbReference type="GO" id="GO:0017148">
    <property type="term" value="P:negative regulation of translation"/>
    <property type="evidence" value="ECO:0007669"/>
    <property type="project" value="UniProtKB-UniRule"/>
</dbReference>
<comment type="function">
    <text evidence="2">Functions as a ribosomal silencing factor. Interacts with ribosomal protein uL14 (rplN), blocking formation of intersubunit bridge B8. Prevents association of the 30S and 50S ribosomal subunits and the formation of functional ribosomes, thus repressing translation.</text>
</comment>
<keyword evidence="4" id="KW-1185">Reference proteome</keyword>
<dbReference type="InterPro" id="IPR043519">
    <property type="entry name" value="NT_sf"/>
</dbReference>
<name>A0A096B0V7_9BACT</name>
<evidence type="ECO:0000256" key="2">
    <source>
        <dbReference type="HAMAP-Rule" id="MF_01477"/>
    </source>
</evidence>
<dbReference type="GO" id="GO:0090071">
    <property type="term" value="P:negative regulation of ribosome biogenesis"/>
    <property type="evidence" value="ECO:0007669"/>
    <property type="project" value="UniProtKB-UniRule"/>
</dbReference>
<keyword evidence="2" id="KW-0678">Repressor</keyword>
<keyword evidence="2" id="KW-0963">Cytoplasm</keyword>
<dbReference type="Gene3D" id="3.30.460.10">
    <property type="entry name" value="Beta Polymerase, domain 2"/>
    <property type="match status" value="1"/>
</dbReference>
<dbReference type="InterPro" id="IPR004394">
    <property type="entry name" value="Iojap/RsfS/C7orf30"/>
</dbReference>
<dbReference type="SUPFAM" id="SSF81301">
    <property type="entry name" value="Nucleotidyltransferase"/>
    <property type="match status" value="1"/>
</dbReference>
<comment type="caution">
    <text evidence="3">The sequence shown here is derived from an EMBL/GenBank/DDBJ whole genome shotgun (WGS) entry which is preliminary data.</text>
</comment>
<comment type="subunit">
    <text evidence="2">Interacts with ribosomal protein uL14 (rplN).</text>
</comment>
<organism evidence="3 4">
    <name type="scientific">Prevotella amnii DNF00058</name>
    <dbReference type="NCBI Taxonomy" id="1401066"/>
    <lineage>
        <taxon>Bacteria</taxon>
        <taxon>Pseudomonadati</taxon>
        <taxon>Bacteroidota</taxon>
        <taxon>Bacteroidia</taxon>
        <taxon>Bacteroidales</taxon>
        <taxon>Prevotellaceae</taxon>
        <taxon>Prevotella</taxon>
    </lineage>
</organism>
<evidence type="ECO:0000313" key="4">
    <source>
        <dbReference type="Proteomes" id="UP000029614"/>
    </source>
</evidence>
<sequence>MEETKRLVSLIIKGIQDKKGCGIVVADLSDIDGAICRNFVICQGSSPTQVEAIAGSVSDYVIETTGEKPVSCVGLGNNQWVAIDFVDVLVHIFLPETRAFYDLEHLWADAKITCVQDVD</sequence>
<evidence type="ECO:0000313" key="3">
    <source>
        <dbReference type="EMBL" id="KGF52943.1"/>
    </source>
</evidence>
<dbReference type="HAMAP" id="MF_01477">
    <property type="entry name" value="Iojap_RsfS"/>
    <property type="match status" value="1"/>
</dbReference>
<proteinExistence type="inferred from homology"/>
<gene>
    <name evidence="2" type="primary">rsfS</name>
    <name evidence="3" type="ORF">HMPREF9302_02035</name>
</gene>
<dbReference type="AlphaFoldDB" id="A0A096B0V7"/>
<dbReference type="Pfam" id="PF02410">
    <property type="entry name" value="RsfS"/>
    <property type="match status" value="1"/>
</dbReference>
<comment type="subcellular location">
    <subcellularLocation>
        <location evidence="2">Cytoplasm</location>
    </subcellularLocation>
</comment>
<dbReference type="Proteomes" id="UP000029614">
    <property type="component" value="Unassembled WGS sequence"/>
</dbReference>
<dbReference type="NCBIfam" id="TIGR00090">
    <property type="entry name" value="rsfS_iojap_ybeB"/>
    <property type="match status" value="1"/>
</dbReference>
<dbReference type="EMBL" id="JRNU01000005">
    <property type="protein sequence ID" value="KGF52943.1"/>
    <property type="molecule type" value="Genomic_DNA"/>
</dbReference>
<dbReference type="OrthoDB" id="9793681at2"/>
<protein>
    <recommendedName>
        <fullName evidence="2">Ribosomal silencing factor RsfS</fullName>
    </recommendedName>
</protein>
<dbReference type="GO" id="GO:0043023">
    <property type="term" value="F:ribosomal large subunit binding"/>
    <property type="evidence" value="ECO:0007669"/>
    <property type="project" value="TreeGrafter"/>
</dbReference>